<accession>A0A1M6MH99</accession>
<keyword evidence="4 7" id="KW-0812">Transmembrane</keyword>
<dbReference type="GO" id="GO:0055085">
    <property type="term" value="P:transmembrane transport"/>
    <property type="evidence" value="ECO:0007669"/>
    <property type="project" value="InterPro"/>
</dbReference>
<organism evidence="11 12">
    <name type="scientific">Hathewaya proteolytica DSM 3090</name>
    <dbReference type="NCBI Taxonomy" id="1121331"/>
    <lineage>
        <taxon>Bacteria</taxon>
        <taxon>Bacillati</taxon>
        <taxon>Bacillota</taxon>
        <taxon>Clostridia</taxon>
        <taxon>Eubacteriales</taxon>
        <taxon>Clostridiaceae</taxon>
        <taxon>Hathewaya</taxon>
    </lineage>
</organism>
<comment type="similarity">
    <text evidence="2">Belongs to the MscS (TC 1.A.23) family.</text>
</comment>
<evidence type="ECO:0000256" key="1">
    <source>
        <dbReference type="ARBA" id="ARBA00004651"/>
    </source>
</evidence>
<evidence type="ECO:0000259" key="9">
    <source>
        <dbReference type="Pfam" id="PF21082"/>
    </source>
</evidence>
<evidence type="ECO:0000256" key="2">
    <source>
        <dbReference type="ARBA" id="ARBA00008017"/>
    </source>
</evidence>
<evidence type="ECO:0000256" key="6">
    <source>
        <dbReference type="ARBA" id="ARBA00023136"/>
    </source>
</evidence>
<evidence type="ECO:0000259" key="10">
    <source>
        <dbReference type="Pfam" id="PF21088"/>
    </source>
</evidence>
<keyword evidence="12" id="KW-1185">Reference proteome</keyword>
<keyword evidence="3" id="KW-1003">Cell membrane</keyword>
<dbReference type="SUPFAM" id="SSF82861">
    <property type="entry name" value="Mechanosensitive channel protein MscS (YggB), transmembrane region"/>
    <property type="match status" value="1"/>
</dbReference>
<dbReference type="Pfam" id="PF00924">
    <property type="entry name" value="MS_channel_2nd"/>
    <property type="match status" value="1"/>
</dbReference>
<dbReference type="EMBL" id="FRAD01000007">
    <property type="protein sequence ID" value="SHJ82881.1"/>
    <property type="molecule type" value="Genomic_DNA"/>
</dbReference>
<feature type="domain" description="Mechanosensitive ion channel transmembrane helices 2/3" evidence="10">
    <location>
        <begin position="151"/>
        <end position="192"/>
    </location>
</feature>
<keyword evidence="5 7" id="KW-1133">Transmembrane helix</keyword>
<evidence type="ECO:0000256" key="3">
    <source>
        <dbReference type="ARBA" id="ARBA00022475"/>
    </source>
</evidence>
<dbReference type="Gene3D" id="3.30.70.100">
    <property type="match status" value="1"/>
</dbReference>
<dbReference type="InterPro" id="IPR049278">
    <property type="entry name" value="MS_channel_C"/>
</dbReference>
<evidence type="ECO:0000313" key="11">
    <source>
        <dbReference type="EMBL" id="SHJ82881.1"/>
    </source>
</evidence>
<feature type="transmembrane region" description="Helical" evidence="7">
    <location>
        <begin position="76"/>
        <end position="100"/>
    </location>
</feature>
<dbReference type="OrthoDB" id="9809206at2"/>
<evidence type="ECO:0000256" key="7">
    <source>
        <dbReference type="SAM" id="Phobius"/>
    </source>
</evidence>
<dbReference type="InterPro" id="IPR010920">
    <property type="entry name" value="LSM_dom_sf"/>
</dbReference>
<dbReference type="Proteomes" id="UP000183952">
    <property type="component" value="Unassembled WGS sequence"/>
</dbReference>
<evidence type="ECO:0000256" key="5">
    <source>
        <dbReference type="ARBA" id="ARBA00022989"/>
    </source>
</evidence>
<dbReference type="Gene3D" id="2.30.30.60">
    <property type="match status" value="1"/>
</dbReference>
<feature type="transmembrane region" description="Helical" evidence="7">
    <location>
        <begin position="34"/>
        <end position="55"/>
    </location>
</feature>
<dbReference type="STRING" id="1121331.SAMN02745248_01059"/>
<dbReference type="InterPro" id="IPR049142">
    <property type="entry name" value="MS_channel_1st"/>
</dbReference>
<dbReference type="PANTHER" id="PTHR30566:SF5">
    <property type="entry name" value="MECHANOSENSITIVE ION CHANNEL PROTEIN 1, MITOCHONDRIAL-RELATED"/>
    <property type="match status" value="1"/>
</dbReference>
<dbReference type="PROSITE" id="PS01246">
    <property type="entry name" value="UPF0003"/>
    <property type="match status" value="1"/>
</dbReference>
<dbReference type="InterPro" id="IPR006686">
    <property type="entry name" value="MscS_channel_CS"/>
</dbReference>
<dbReference type="InterPro" id="IPR023408">
    <property type="entry name" value="MscS_beta-dom_sf"/>
</dbReference>
<sequence length="364" mass="41320">MGMNMIGMSFFSSVWRGTIDFFIGRDYLNIKKMLYAASIILLCFLFKRILIKYVFKLIRAIFNKMFPKSSIDLFTAFEKPLSVIIISTGFYAAIWLFIHSIFLTKVYRSILIIGIFKGFYNLSDEIIMVPQNMKQKFGFEVDNILFPFISKCVKVVIAAFAITIFLSEWNIDVQMLITGLGIGGLALSLAAKDAASNVIAGVILIIDKPFSIGDWVEVEGTEGTVEELSFRSTKIRTFTQELVVVPNSTVANSAIANYTKRGKRKSNFIVGINYETSREKIELCVERIEKMVKGHDNVLEEDVIISLDSLNKSSIDLNITYFTDILSLKPFLKLKEEIYLNIMDILKEENVNIPYPTTTININK</sequence>
<dbReference type="InterPro" id="IPR006685">
    <property type="entry name" value="MscS_channel_2nd"/>
</dbReference>
<dbReference type="Pfam" id="PF21088">
    <property type="entry name" value="MS_channel_1st"/>
    <property type="match status" value="1"/>
</dbReference>
<feature type="domain" description="Mechanosensitive ion channel MscS C-terminal" evidence="9">
    <location>
        <begin position="267"/>
        <end position="353"/>
    </location>
</feature>
<comment type="subcellular location">
    <subcellularLocation>
        <location evidence="1">Cell membrane</location>
        <topology evidence="1">Multi-pass membrane protein</topology>
    </subcellularLocation>
</comment>
<feature type="transmembrane region" description="Helical" evidence="7">
    <location>
        <begin position="106"/>
        <end position="123"/>
    </location>
</feature>
<evidence type="ECO:0000259" key="8">
    <source>
        <dbReference type="Pfam" id="PF00924"/>
    </source>
</evidence>
<protein>
    <submittedName>
        <fullName evidence="11">MscS family membrane protein</fullName>
    </submittedName>
</protein>
<dbReference type="InterPro" id="IPR011066">
    <property type="entry name" value="MscS_channel_C_sf"/>
</dbReference>
<dbReference type="Pfam" id="PF21082">
    <property type="entry name" value="MS_channel_3rd"/>
    <property type="match status" value="1"/>
</dbReference>
<dbReference type="InterPro" id="IPR011014">
    <property type="entry name" value="MscS_channel_TM-2"/>
</dbReference>
<evidence type="ECO:0000313" key="12">
    <source>
        <dbReference type="Proteomes" id="UP000183952"/>
    </source>
</evidence>
<name>A0A1M6MH99_9CLOT</name>
<gene>
    <name evidence="11" type="ORF">SAMN02745248_01059</name>
</gene>
<keyword evidence="6 7" id="KW-0472">Membrane</keyword>
<dbReference type="PANTHER" id="PTHR30566">
    <property type="entry name" value="YNAI-RELATED MECHANOSENSITIVE ION CHANNEL"/>
    <property type="match status" value="1"/>
</dbReference>
<reference evidence="11 12" key="1">
    <citation type="submission" date="2016-11" db="EMBL/GenBank/DDBJ databases">
        <authorList>
            <person name="Jaros S."/>
            <person name="Januszkiewicz K."/>
            <person name="Wedrychowicz H."/>
        </authorList>
    </citation>
    <scope>NUCLEOTIDE SEQUENCE [LARGE SCALE GENOMIC DNA]</scope>
    <source>
        <strain evidence="11 12">DSM 3090</strain>
    </source>
</reference>
<dbReference type="GO" id="GO:0005886">
    <property type="term" value="C:plasma membrane"/>
    <property type="evidence" value="ECO:0007669"/>
    <property type="project" value="UniProtKB-SubCell"/>
</dbReference>
<dbReference type="SUPFAM" id="SSF50182">
    <property type="entry name" value="Sm-like ribonucleoproteins"/>
    <property type="match status" value="1"/>
</dbReference>
<dbReference type="SUPFAM" id="SSF82689">
    <property type="entry name" value="Mechanosensitive channel protein MscS (YggB), C-terminal domain"/>
    <property type="match status" value="1"/>
</dbReference>
<proteinExistence type="inferred from homology"/>
<evidence type="ECO:0000256" key="4">
    <source>
        <dbReference type="ARBA" id="ARBA00022692"/>
    </source>
</evidence>
<dbReference type="Gene3D" id="1.10.287.1260">
    <property type="match status" value="1"/>
</dbReference>
<dbReference type="RefSeq" id="WP_072903091.1">
    <property type="nucleotide sequence ID" value="NZ_FRAD01000007.1"/>
</dbReference>
<feature type="domain" description="Mechanosensitive ion channel MscS" evidence="8">
    <location>
        <begin position="194"/>
        <end position="260"/>
    </location>
</feature>
<dbReference type="AlphaFoldDB" id="A0A1M6MH99"/>
<feature type="transmembrane region" description="Helical" evidence="7">
    <location>
        <begin position="144"/>
        <end position="167"/>
    </location>
</feature>